<gene>
    <name evidence="2" type="ORF">K7X08_037730</name>
</gene>
<dbReference type="Pfam" id="PF00646">
    <property type="entry name" value="F-box"/>
    <property type="match status" value="1"/>
</dbReference>
<organism evidence="2 3">
    <name type="scientific">Anisodus acutangulus</name>
    <dbReference type="NCBI Taxonomy" id="402998"/>
    <lineage>
        <taxon>Eukaryota</taxon>
        <taxon>Viridiplantae</taxon>
        <taxon>Streptophyta</taxon>
        <taxon>Embryophyta</taxon>
        <taxon>Tracheophyta</taxon>
        <taxon>Spermatophyta</taxon>
        <taxon>Magnoliopsida</taxon>
        <taxon>eudicotyledons</taxon>
        <taxon>Gunneridae</taxon>
        <taxon>Pentapetalae</taxon>
        <taxon>asterids</taxon>
        <taxon>lamiids</taxon>
        <taxon>Solanales</taxon>
        <taxon>Solanaceae</taxon>
        <taxon>Solanoideae</taxon>
        <taxon>Hyoscyameae</taxon>
        <taxon>Anisodus</taxon>
    </lineage>
</organism>
<dbReference type="SUPFAM" id="SSF81383">
    <property type="entry name" value="F-box domain"/>
    <property type="match status" value="1"/>
</dbReference>
<evidence type="ECO:0000313" key="2">
    <source>
        <dbReference type="EMBL" id="KAJ8570758.1"/>
    </source>
</evidence>
<evidence type="ECO:0000259" key="1">
    <source>
        <dbReference type="Pfam" id="PF00646"/>
    </source>
</evidence>
<name>A0A9Q1N1G5_9SOLA</name>
<dbReference type="InterPro" id="IPR050796">
    <property type="entry name" value="SCF_F-box_component"/>
</dbReference>
<reference evidence="3" key="1">
    <citation type="journal article" date="2023" name="Proc. Natl. Acad. Sci. U.S.A.">
        <title>Genomic and structural basis for evolution of tropane alkaloid biosynthesis.</title>
        <authorList>
            <person name="Wanga Y.-J."/>
            <person name="Taina T."/>
            <person name="Yua J.-Y."/>
            <person name="Lia J."/>
            <person name="Xua B."/>
            <person name="Chenc J."/>
            <person name="D'Auriad J.C."/>
            <person name="Huanga J.-P."/>
            <person name="Huanga S.-X."/>
        </authorList>
    </citation>
    <scope>NUCLEOTIDE SEQUENCE [LARGE SCALE GENOMIC DNA]</scope>
    <source>
        <strain evidence="3">cv. KIB-2019</strain>
    </source>
</reference>
<feature type="domain" description="F-box" evidence="1">
    <location>
        <begin position="82"/>
        <end position="118"/>
    </location>
</feature>
<keyword evidence="3" id="KW-1185">Reference proteome</keyword>
<dbReference type="OrthoDB" id="1298469at2759"/>
<comment type="caution">
    <text evidence="2">The sequence shown here is derived from an EMBL/GenBank/DDBJ whole genome shotgun (WGS) entry which is preliminary data.</text>
</comment>
<dbReference type="InterPro" id="IPR036047">
    <property type="entry name" value="F-box-like_dom_sf"/>
</dbReference>
<dbReference type="PANTHER" id="PTHR31672:SF13">
    <property type="entry name" value="F-BOX PROTEIN CPR30-LIKE"/>
    <property type="match status" value="1"/>
</dbReference>
<dbReference type="EMBL" id="JAJAGQ010000002">
    <property type="protein sequence ID" value="KAJ8570758.1"/>
    <property type="molecule type" value="Genomic_DNA"/>
</dbReference>
<dbReference type="PANTHER" id="PTHR31672">
    <property type="entry name" value="BNACNNG10540D PROTEIN"/>
    <property type="match status" value="1"/>
</dbReference>
<sequence>MKEKKSNPHERKLANTCAPKIQKNKTIKANFFNQNFSNGQENINLFKGLPQKKKKFKSIANIYDNTEQMDIVNQAMGIQFQEDIIMEILSILPLRYLVQFKCVSKLCKPLISHPYFIKKHLNHAKNDRDYQKLLIYQHCLVYGISSLYCCPLSSAQLVENVQELDCPSNSKIVVHCCCNGLAVIGVADRISGTFILML</sequence>
<evidence type="ECO:0000313" key="3">
    <source>
        <dbReference type="Proteomes" id="UP001152561"/>
    </source>
</evidence>
<dbReference type="Proteomes" id="UP001152561">
    <property type="component" value="Unassembled WGS sequence"/>
</dbReference>
<accession>A0A9Q1N1G5</accession>
<proteinExistence type="predicted"/>
<protein>
    <recommendedName>
        <fullName evidence="1">F-box domain-containing protein</fullName>
    </recommendedName>
</protein>
<dbReference type="InterPro" id="IPR001810">
    <property type="entry name" value="F-box_dom"/>
</dbReference>
<dbReference type="AlphaFoldDB" id="A0A9Q1N1G5"/>